<gene>
    <name evidence="3" type="ORF">ACFO6Q_02135</name>
</gene>
<organism evidence="3 4">
    <name type="scientific">Dokdonella ginsengisoli</name>
    <dbReference type="NCBI Taxonomy" id="363846"/>
    <lineage>
        <taxon>Bacteria</taxon>
        <taxon>Pseudomonadati</taxon>
        <taxon>Pseudomonadota</taxon>
        <taxon>Gammaproteobacteria</taxon>
        <taxon>Lysobacterales</taxon>
        <taxon>Rhodanobacteraceae</taxon>
        <taxon>Dokdonella</taxon>
    </lineage>
</organism>
<dbReference type="Gene3D" id="2.60.40.10">
    <property type="entry name" value="Immunoglobulins"/>
    <property type="match status" value="1"/>
</dbReference>
<accession>A0ABV9QQU7</accession>
<name>A0ABV9QQU7_9GAMM</name>
<reference evidence="4" key="1">
    <citation type="journal article" date="2019" name="Int. J. Syst. Evol. Microbiol.">
        <title>The Global Catalogue of Microorganisms (GCM) 10K type strain sequencing project: providing services to taxonomists for standard genome sequencing and annotation.</title>
        <authorList>
            <consortium name="The Broad Institute Genomics Platform"/>
            <consortium name="The Broad Institute Genome Sequencing Center for Infectious Disease"/>
            <person name="Wu L."/>
            <person name="Ma J."/>
        </authorList>
    </citation>
    <scope>NUCLEOTIDE SEQUENCE [LARGE SCALE GENOMIC DNA]</scope>
    <source>
        <strain evidence="4">CCUG 30340</strain>
    </source>
</reference>
<feature type="chain" id="PRO_5046163695" description="BACON domain-containing protein" evidence="1">
    <location>
        <begin position="22"/>
        <end position="949"/>
    </location>
</feature>
<comment type="caution">
    <text evidence="3">The sequence shown here is derived from an EMBL/GenBank/DDBJ whole genome shotgun (WGS) entry which is preliminary data.</text>
</comment>
<dbReference type="Pfam" id="PF19190">
    <property type="entry name" value="BACON_2"/>
    <property type="match status" value="1"/>
</dbReference>
<protein>
    <recommendedName>
        <fullName evidence="2">BACON domain-containing protein</fullName>
    </recommendedName>
</protein>
<feature type="domain" description="BACON" evidence="2">
    <location>
        <begin position="656"/>
        <end position="748"/>
    </location>
</feature>
<dbReference type="RefSeq" id="WP_380018847.1">
    <property type="nucleotide sequence ID" value="NZ_JBHSHD010000003.1"/>
</dbReference>
<dbReference type="InterPro" id="IPR024361">
    <property type="entry name" value="BACON"/>
</dbReference>
<keyword evidence="1" id="KW-0732">Signal</keyword>
<proteinExistence type="predicted"/>
<dbReference type="PROSITE" id="PS51257">
    <property type="entry name" value="PROKAR_LIPOPROTEIN"/>
    <property type="match status" value="1"/>
</dbReference>
<sequence>MKFRVLVSALALGFACAGVRADSSSVATPAPDEAPTQTSAPGLWAAWGGTVEVRWNRDLAGDLGLHVSAPNSALPGLSWRGRDRFELHRGGSLEFHVEHGYFRGFDAGSLTARGGYSIELSNGERIDLSNFRLRRSPDDALILDFVGSDGVAWFYIDRLMYELVDDNRVLSVGAMDMRISKALAERIGRPDVAGWPIADLALTTQVQLSGTGAVPLGSSPHWHGDPAPNGGTYLADLFMQNFQMSYTRCQGCTGPSGTGRVVFTPSSTLKNNVNAGTAQTTIPGQGALGTSTALWTAGIPWNQKFSGNFPPYGNDQHPYLIWNLYRTDAEGRLEQIGRSGVKHAWLTTNGNCLDPSDHDSHILGRGCTDTYGTGNNDTSSDLGPRSEIVPATGVWGRCGSIYDPDCNGSQNSGGNGDYDQRLIVREQQISPSLNTGATYLFESWYLAREDINIYNSMASVTGAPNWSGSQWSPGGGSGYKLGPAVDRWVDPANPGANARSSELINTDGHAKLAVKVKDLGNGSWRYDYVVMNLDYARAVTEGSAPNVRVVSNKGFDRFTVPLPEDAVVSATWFSDGDVDAANDWTVSTSGNQAVWSAPASGNTLDWGTLFSFSLTVNKPPVDSQGDLHVAQAGSPASYALPTLGPSDAAIPDPSATVSPASLDFTVTAGDSADDTLTIGNDGAVGSTLNYSIAEAPTSCGSASDVAWLSVAPVSGSVASGGSSSVTVTANAGALAAGTYSAKLCVATNDPAQASVEVSVSLVVDAPATYTVGGTVSGLGGSGLVLKLNGGNDLPVAANGAFTFPAGLTSGTAYTVTVGTQPSAQTCTVANGSGTIAGSNVTNVSVTCAADTYTLGGSASGLQGGGLVLKNGSTTLAVASDGSFTFPGTLPDGTAYNVSVDTQPTSPAQVCTVANGSGTIHADVTNVAVTCTTDTDTIFENGFDGPLDRR</sequence>
<evidence type="ECO:0000259" key="2">
    <source>
        <dbReference type="Pfam" id="PF19190"/>
    </source>
</evidence>
<evidence type="ECO:0000313" key="4">
    <source>
        <dbReference type="Proteomes" id="UP001595886"/>
    </source>
</evidence>
<keyword evidence="4" id="KW-1185">Reference proteome</keyword>
<dbReference type="Proteomes" id="UP001595886">
    <property type="component" value="Unassembled WGS sequence"/>
</dbReference>
<dbReference type="EMBL" id="JBHSHD010000003">
    <property type="protein sequence ID" value="MFC4819103.1"/>
    <property type="molecule type" value="Genomic_DNA"/>
</dbReference>
<evidence type="ECO:0000313" key="3">
    <source>
        <dbReference type="EMBL" id="MFC4819103.1"/>
    </source>
</evidence>
<dbReference type="InterPro" id="IPR013783">
    <property type="entry name" value="Ig-like_fold"/>
</dbReference>
<feature type="signal peptide" evidence="1">
    <location>
        <begin position="1"/>
        <end position="21"/>
    </location>
</feature>
<evidence type="ECO:0000256" key="1">
    <source>
        <dbReference type="SAM" id="SignalP"/>
    </source>
</evidence>